<dbReference type="STRING" id="889378.Spiaf_0026"/>
<reference evidence="3" key="1">
    <citation type="journal article" date="2013" name="Stand. Genomic Sci.">
        <title>Complete genome sequence of the halophilic bacterium Spirochaeta africana type strain (Z-7692(T)) from the alkaline Lake Magadi in the East African Rift.</title>
        <authorList>
            <person name="Liolos K."/>
            <person name="Abt B."/>
            <person name="Scheuner C."/>
            <person name="Teshima H."/>
            <person name="Held B."/>
            <person name="Lapidus A."/>
            <person name="Nolan M."/>
            <person name="Lucas S."/>
            <person name="Deshpande S."/>
            <person name="Cheng J.F."/>
            <person name="Tapia R."/>
            <person name="Goodwin L.A."/>
            <person name="Pitluck S."/>
            <person name="Pagani I."/>
            <person name="Ivanova N."/>
            <person name="Mavromatis K."/>
            <person name="Mikhailova N."/>
            <person name="Huntemann M."/>
            <person name="Pati A."/>
            <person name="Chen A."/>
            <person name="Palaniappan K."/>
            <person name="Land M."/>
            <person name="Rohde M."/>
            <person name="Tindall B.J."/>
            <person name="Detter J.C."/>
            <person name="Goker M."/>
            <person name="Bristow J."/>
            <person name="Eisen J.A."/>
            <person name="Markowitz V."/>
            <person name="Hugenholtz P."/>
            <person name="Woyke T."/>
            <person name="Klenk H.P."/>
            <person name="Kyrpides N.C."/>
        </authorList>
    </citation>
    <scope>NUCLEOTIDE SEQUENCE</scope>
    <source>
        <strain evidence="3">ATCC 700263 / DSM 8902 / Z-7692</strain>
    </source>
</reference>
<keyword evidence="1" id="KW-0732">Signal</keyword>
<gene>
    <name evidence="2" type="ordered locus">Spiaf_0026</name>
</gene>
<evidence type="ECO:0000313" key="3">
    <source>
        <dbReference type="Proteomes" id="UP000007383"/>
    </source>
</evidence>
<feature type="chain" id="PRO_5003623559" evidence="1">
    <location>
        <begin position="28"/>
        <end position="650"/>
    </location>
</feature>
<dbReference type="eggNOG" id="ENOG502ZCG5">
    <property type="taxonomic scope" value="Bacteria"/>
</dbReference>
<name>H9UF42_SPIAZ</name>
<proteinExistence type="predicted"/>
<protein>
    <submittedName>
        <fullName evidence="2">CotH protein</fullName>
    </submittedName>
</protein>
<accession>H9UF42</accession>
<dbReference type="AlphaFoldDB" id="H9UF42"/>
<dbReference type="InterPro" id="IPR014867">
    <property type="entry name" value="Spore_coat_CotH_CotH2/3/7"/>
</dbReference>
<keyword evidence="3" id="KW-1185">Reference proteome</keyword>
<dbReference type="RefSeq" id="WP_014454133.1">
    <property type="nucleotide sequence ID" value="NC_017098.1"/>
</dbReference>
<evidence type="ECO:0000313" key="2">
    <source>
        <dbReference type="EMBL" id="AFG36135.1"/>
    </source>
</evidence>
<dbReference type="Proteomes" id="UP000007383">
    <property type="component" value="Chromosome"/>
</dbReference>
<feature type="signal peptide" evidence="1">
    <location>
        <begin position="1"/>
        <end position="27"/>
    </location>
</feature>
<organism evidence="2 3">
    <name type="scientific">Spirochaeta africana (strain ATCC 700263 / DSM 8902 / Z-7692)</name>
    <dbReference type="NCBI Taxonomy" id="889378"/>
    <lineage>
        <taxon>Bacteria</taxon>
        <taxon>Pseudomonadati</taxon>
        <taxon>Spirochaetota</taxon>
        <taxon>Spirochaetia</taxon>
        <taxon>Spirochaetales</taxon>
        <taxon>Spirochaetaceae</taxon>
        <taxon>Spirochaeta</taxon>
    </lineage>
</organism>
<dbReference type="EMBL" id="CP003282">
    <property type="protein sequence ID" value="AFG36135.1"/>
    <property type="molecule type" value="Genomic_DNA"/>
</dbReference>
<sequence length="650" mass="74834">MKRVTCLLCLALLVTGCIGPFSPTTVSDEKTLPPPRFSHEAGFYSEGFELSLLPPVDYPDARIYYTLDGSVPDPDNVMTDEQWEAADRTTRVRTFRYREPIGIAAHLDRVNDISLIPTNYYNWEEPAASVPKSVIVTAKAWQEDGKSRPVFNTFFDHDHGQLPVVSLGTERTGLFSHRNGILVPGVHYDEDQDRWWRTGNYQQRGREWERITSFELFRDGHQRVLHQNVGIRIHGRASRGMPLKSFRLYARSDYGTSRINHQIFPTKYVDDFNRILLRNSGQDSQHTLLKDGAIQRMLHDFGFESQHYQPAVVYLNGEYWGILNFRDRFDHHYLETHYGAGRENTVILQSHGSLILDHGEDVRNDFMTEVNAVLDGHRSAAWIRNFLDVSGYLDYNIVQFYIANSDWPHNNTRFWRFTGTPTTAFGPRDGRWRWMLFDLDSGFRVSDRNMFTHVFEDRGHHWTARLLASILAMPEFQADFAQRTAVYLATRFSPESMVPQIQGAADLIQPEIARHAKRWNSPCEVSWQEQIDVMMDFATDRPAIMRQHLQEYFNEITGTAMVEITGIEPDSDIRLHTVRLHPDTPGVVIQDGSWSGELFTGVPLTLESGSTDLSDAQILGDEGGYQLMEQRVNFLRLRITEPDAEIRISL</sequence>
<dbReference type="HOGENOM" id="CLU_008731_1_0_12"/>
<dbReference type="PATRIC" id="fig|889378.3.peg.29"/>
<dbReference type="KEGG" id="sfc:Spiaf_0026"/>
<dbReference type="OrthoDB" id="9806464at2"/>
<evidence type="ECO:0000256" key="1">
    <source>
        <dbReference type="SAM" id="SignalP"/>
    </source>
</evidence>
<dbReference type="Pfam" id="PF08757">
    <property type="entry name" value="CotH"/>
    <property type="match status" value="1"/>
</dbReference>
<dbReference type="PROSITE" id="PS51257">
    <property type="entry name" value="PROKAR_LIPOPROTEIN"/>
    <property type="match status" value="1"/>
</dbReference>